<dbReference type="Pfam" id="PF05742">
    <property type="entry name" value="TANGO2"/>
    <property type="match status" value="1"/>
</dbReference>
<dbReference type="GO" id="GO:0007030">
    <property type="term" value="P:Golgi organization"/>
    <property type="evidence" value="ECO:0007669"/>
    <property type="project" value="TreeGrafter"/>
</dbReference>
<dbReference type="InterPro" id="IPR008551">
    <property type="entry name" value="TANGO2"/>
</dbReference>
<protein>
    <submittedName>
        <fullName evidence="2">Uncharacterized protein</fullName>
    </submittedName>
</protein>
<dbReference type="GO" id="GO:0005794">
    <property type="term" value="C:Golgi apparatus"/>
    <property type="evidence" value="ECO:0007669"/>
    <property type="project" value="TreeGrafter"/>
</dbReference>
<evidence type="ECO:0000313" key="2">
    <source>
        <dbReference type="EMBL" id="CAD7281409.1"/>
    </source>
</evidence>
<dbReference type="PANTHER" id="PTHR17985">
    <property type="entry name" value="SER/THR-RICH PROTEIN T10 IN DGCR REGION"/>
    <property type="match status" value="1"/>
</dbReference>
<feature type="compositionally biased region" description="Basic and acidic residues" evidence="1">
    <location>
        <begin position="287"/>
        <end position="304"/>
    </location>
</feature>
<dbReference type="OrthoDB" id="191601at2759"/>
<dbReference type="AlphaFoldDB" id="A0A7R9BTQ2"/>
<feature type="region of interest" description="Disordered" evidence="1">
    <location>
        <begin position="287"/>
        <end position="326"/>
    </location>
</feature>
<evidence type="ECO:0000313" key="3">
    <source>
        <dbReference type="Proteomes" id="UP000678499"/>
    </source>
</evidence>
<feature type="compositionally biased region" description="Polar residues" evidence="1">
    <location>
        <begin position="305"/>
        <end position="319"/>
    </location>
</feature>
<evidence type="ECO:0000256" key="1">
    <source>
        <dbReference type="SAM" id="MobiDB-lite"/>
    </source>
</evidence>
<dbReference type="Proteomes" id="UP000678499">
    <property type="component" value="Unassembled WGS sequence"/>
</dbReference>
<sequence length="326" mass="37541">MCVCVFGDSHSDTETFPGSVETADSPKGSWFAMDTVSGRVSVTMETLQQRAEVDSDISDDFPRSSITPAVLAHQGRLEGLLKEFQANSTRYLGFKVLVFEPISVADPTHLGKSVRSYEVWHYCNMISPPEPSNPKILSQKTGGIGNAVPPFYWRKVAYAREMFAKFIDGRMMEFRAVDEGNFQDYKRSLVDGLFGILTDRYQNYPDKQLKQQSPNFTDAECYSYSEMLTRLRERNYGTRLQTIILVDHDDKVHYIERFFTRAPEDFQYRESNLWIYLPPMHAEIRAKKLKDEGKEESRVDEEQPPRTQMFSAEESMSQHQDARGND</sequence>
<organism evidence="2">
    <name type="scientific">Notodromas monacha</name>
    <dbReference type="NCBI Taxonomy" id="399045"/>
    <lineage>
        <taxon>Eukaryota</taxon>
        <taxon>Metazoa</taxon>
        <taxon>Ecdysozoa</taxon>
        <taxon>Arthropoda</taxon>
        <taxon>Crustacea</taxon>
        <taxon>Oligostraca</taxon>
        <taxon>Ostracoda</taxon>
        <taxon>Podocopa</taxon>
        <taxon>Podocopida</taxon>
        <taxon>Cypridocopina</taxon>
        <taxon>Cypridoidea</taxon>
        <taxon>Cyprididae</taxon>
        <taxon>Notodromas</taxon>
    </lineage>
</organism>
<reference evidence="2" key="1">
    <citation type="submission" date="2020-11" db="EMBL/GenBank/DDBJ databases">
        <authorList>
            <person name="Tran Van P."/>
        </authorList>
    </citation>
    <scope>NUCLEOTIDE SEQUENCE</scope>
</reference>
<proteinExistence type="predicted"/>
<dbReference type="EMBL" id="OA884884">
    <property type="protein sequence ID" value="CAD7281409.1"/>
    <property type="molecule type" value="Genomic_DNA"/>
</dbReference>
<gene>
    <name evidence="2" type="ORF">NMOB1V02_LOCUS9055</name>
</gene>
<dbReference type="GO" id="GO:0009306">
    <property type="term" value="P:protein secretion"/>
    <property type="evidence" value="ECO:0007669"/>
    <property type="project" value="TreeGrafter"/>
</dbReference>
<dbReference type="EMBL" id="CAJPEX010002847">
    <property type="protein sequence ID" value="CAG0921561.1"/>
    <property type="molecule type" value="Genomic_DNA"/>
</dbReference>
<keyword evidence="3" id="KW-1185">Reference proteome</keyword>
<name>A0A7R9BTQ2_9CRUS</name>
<accession>A0A7R9BTQ2</accession>
<dbReference type="PANTHER" id="PTHR17985:SF8">
    <property type="entry name" value="TRANSPORT AND GOLGI ORGANIZATION PROTEIN 2 HOMOLOG"/>
    <property type="match status" value="1"/>
</dbReference>